<evidence type="ECO:0000313" key="8">
    <source>
        <dbReference type="EMBL" id="MDC8012189.1"/>
    </source>
</evidence>
<dbReference type="InterPro" id="IPR033749">
    <property type="entry name" value="Polyprenyl_synt_CS"/>
</dbReference>
<dbReference type="FunFam" id="1.10.600.10:FF:000001">
    <property type="entry name" value="Geranylgeranyl diphosphate synthase"/>
    <property type="match status" value="1"/>
</dbReference>
<dbReference type="SFLD" id="SFLDS00005">
    <property type="entry name" value="Isoprenoid_Synthase_Type_I"/>
    <property type="match status" value="1"/>
</dbReference>
<dbReference type="InterPro" id="IPR008949">
    <property type="entry name" value="Isoprenoid_synthase_dom_sf"/>
</dbReference>
<evidence type="ECO:0000256" key="3">
    <source>
        <dbReference type="ARBA" id="ARBA00022679"/>
    </source>
</evidence>
<dbReference type="NCBIfam" id="NF045485">
    <property type="entry name" value="FPPsyn"/>
    <property type="match status" value="1"/>
</dbReference>
<dbReference type="Proteomes" id="UP001139971">
    <property type="component" value="Unassembled WGS sequence"/>
</dbReference>
<dbReference type="GO" id="GO:0004659">
    <property type="term" value="F:prenyltransferase activity"/>
    <property type="evidence" value="ECO:0007669"/>
    <property type="project" value="InterPro"/>
</dbReference>
<dbReference type="PANTHER" id="PTHR43281">
    <property type="entry name" value="FARNESYL DIPHOSPHATE SYNTHASE"/>
    <property type="match status" value="1"/>
</dbReference>
<dbReference type="PROSITE" id="PS00444">
    <property type="entry name" value="POLYPRENYL_SYNTHASE_2"/>
    <property type="match status" value="1"/>
</dbReference>
<dbReference type="PROSITE" id="PS00723">
    <property type="entry name" value="POLYPRENYL_SYNTHASE_1"/>
    <property type="match status" value="1"/>
</dbReference>
<reference evidence="8" key="1">
    <citation type="submission" date="2023-02" db="EMBL/GenBank/DDBJ databases">
        <title>Tahibacter soli sp. nov. isolated from soil.</title>
        <authorList>
            <person name="Baek J.H."/>
            <person name="Lee J.K."/>
            <person name="Choi D.G."/>
            <person name="Jeon C.O."/>
        </authorList>
    </citation>
    <scope>NUCLEOTIDE SEQUENCE</scope>
    <source>
        <strain evidence="8">BL</strain>
    </source>
</reference>
<protein>
    <submittedName>
        <fullName evidence="8">Polyprenyl synthetase family protein</fullName>
    </submittedName>
</protein>
<sequence>MPARLLAYSARAETVLSGFLPPESQAPVELHRAMRYAVLGGGKRLRPMLVYATGAALAASSEALDASAAAVEIIHAYSLVHDDLPAMDDDDLRRGRPTCHIVFGEAMAILAGDALQALAFELLAADVAAPVDAGTRVEMLRVLGAACGSHGMAGGQALDLAAVGQTLDVAELERMHVHKTGALIRASVRLGALAAGCRDAELLARLERYGHCVGLAFQIRDDILDIEGESHVIGKTAGKDAANDKPTYPAIHGMTESRRLLAALTAEAVAQLAPLGSRGDDLMALARFVAERVS</sequence>
<evidence type="ECO:0000256" key="2">
    <source>
        <dbReference type="ARBA" id="ARBA00006706"/>
    </source>
</evidence>
<name>A0A9X3YH14_9GAMM</name>
<dbReference type="Gene3D" id="1.10.600.10">
    <property type="entry name" value="Farnesyl Diphosphate Synthase"/>
    <property type="match status" value="1"/>
</dbReference>
<evidence type="ECO:0000256" key="1">
    <source>
        <dbReference type="ARBA" id="ARBA00001946"/>
    </source>
</evidence>
<dbReference type="AlphaFoldDB" id="A0A9X3YH14"/>
<dbReference type="EMBL" id="JAOVZO020000003">
    <property type="protein sequence ID" value="MDC8012189.1"/>
    <property type="molecule type" value="Genomic_DNA"/>
</dbReference>
<comment type="similarity">
    <text evidence="2 7">Belongs to the FPP/GGPP synthase family.</text>
</comment>
<organism evidence="8 9">
    <name type="scientific">Tahibacter soli</name>
    <dbReference type="NCBI Taxonomy" id="2983605"/>
    <lineage>
        <taxon>Bacteria</taxon>
        <taxon>Pseudomonadati</taxon>
        <taxon>Pseudomonadota</taxon>
        <taxon>Gammaproteobacteria</taxon>
        <taxon>Lysobacterales</taxon>
        <taxon>Rhodanobacteraceae</taxon>
        <taxon>Tahibacter</taxon>
    </lineage>
</organism>
<keyword evidence="5" id="KW-0460">Magnesium</keyword>
<evidence type="ECO:0000256" key="5">
    <source>
        <dbReference type="ARBA" id="ARBA00022842"/>
    </source>
</evidence>
<dbReference type="InterPro" id="IPR000092">
    <property type="entry name" value="Polyprenyl_synt"/>
</dbReference>
<keyword evidence="3 7" id="KW-0808">Transferase</keyword>
<dbReference type="SFLD" id="SFLDG01017">
    <property type="entry name" value="Polyprenyl_Transferase_Like"/>
    <property type="match status" value="1"/>
</dbReference>
<keyword evidence="9" id="KW-1185">Reference proteome</keyword>
<proteinExistence type="inferred from homology"/>
<comment type="cofactor">
    <cofactor evidence="1">
        <name>Mg(2+)</name>
        <dbReference type="ChEBI" id="CHEBI:18420"/>
    </cofactor>
</comment>
<keyword evidence="4" id="KW-0479">Metal-binding</keyword>
<dbReference type="GO" id="GO:0016114">
    <property type="term" value="P:terpenoid biosynthetic process"/>
    <property type="evidence" value="ECO:0007669"/>
    <property type="project" value="UniProtKB-ARBA"/>
</dbReference>
<evidence type="ECO:0000256" key="7">
    <source>
        <dbReference type="RuleBase" id="RU004466"/>
    </source>
</evidence>
<evidence type="ECO:0000313" key="9">
    <source>
        <dbReference type="Proteomes" id="UP001139971"/>
    </source>
</evidence>
<dbReference type="InterPro" id="IPR053378">
    <property type="entry name" value="Prenyl_diphosphate_synthase"/>
</dbReference>
<dbReference type="GO" id="GO:0005737">
    <property type="term" value="C:cytoplasm"/>
    <property type="evidence" value="ECO:0007669"/>
    <property type="project" value="UniProtKB-ARBA"/>
</dbReference>
<dbReference type="GO" id="GO:0008654">
    <property type="term" value="P:phospholipid biosynthetic process"/>
    <property type="evidence" value="ECO:0007669"/>
    <property type="project" value="UniProtKB-ARBA"/>
</dbReference>
<dbReference type="GO" id="GO:0046872">
    <property type="term" value="F:metal ion binding"/>
    <property type="evidence" value="ECO:0007669"/>
    <property type="project" value="UniProtKB-KW"/>
</dbReference>
<evidence type="ECO:0000256" key="4">
    <source>
        <dbReference type="ARBA" id="ARBA00022723"/>
    </source>
</evidence>
<dbReference type="SUPFAM" id="SSF48576">
    <property type="entry name" value="Terpenoid synthases"/>
    <property type="match status" value="1"/>
</dbReference>
<accession>A0A9X3YH14</accession>
<dbReference type="Pfam" id="PF00348">
    <property type="entry name" value="polyprenyl_synt"/>
    <property type="match status" value="1"/>
</dbReference>
<comment type="caution">
    <text evidence="8">The sequence shown here is derived from an EMBL/GenBank/DDBJ whole genome shotgun (WGS) entry which is preliminary data.</text>
</comment>
<evidence type="ECO:0000256" key="6">
    <source>
        <dbReference type="ARBA" id="ARBA00023229"/>
    </source>
</evidence>
<gene>
    <name evidence="8" type="ORF">OD750_006470</name>
</gene>
<dbReference type="PANTHER" id="PTHR43281:SF1">
    <property type="entry name" value="FARNESYL DIPHOSPHATE SYNTHASE"/>
    <property type="match status" value="1"/>
</dbReference>
<keyword evidence="6" id="KW-0414">Isoprene biosynthesis</keyword>
<dbReference type="CDD" id="cd00685">
    <property type="entry name" value="Trans_IPPS_HT"/>
    <property type="match status" value="1"/>
</dbReference>